<dbReference type="STRING" id="1538463.B0T36_21335"/>
<evidence type="ECO:0000313" key="2">
    <source>
        <dbReference type="Proteomes" id="UP000188836"/>
    </source>
</evidence>
<dbReference type="Proteomes" id="UP000188836">
    <property type="component" value="Unassembled WGS sequence"/>
</dbReference>
<dbReference type="GO" id="GO:0020037">
    <property type="term" value="F:heme binding"/>
    <property type="evidence" value="ECO:0007669"/>
    <property type="project" value="InterPro"/>
</dbReference>
<dbReference type="OrthoDB" id="3368165at2"/>
<name>A0A1V2TEQ0_9NOCA</name>
<gene>
    <name evidence="1" type="ORF">B0T46_15285</name>
</gene>
<reference evidence="1 2" key="1">
    <citation type="journal article" date="2016" name="Antonie Van Leeuwenhoek">
        <title>Nocardia donostiensis sp. nov., isolated from human respiratory specimens.</title>
        <authorList>
            <person name="Ercibengoa M."/>
            <person name="Bell M."/>
            <person name="Marimon J.M."/>
            <person name="Humrighouse B."/>
            <person name="Klenk H.P."/>
            <person name="Potter G."/>
            <person name="Perez-Trallero E."/>
        </authorList>
    </citation>
    <scope>NUCLEOTIDE SEQUENCE [LARGE SCALE GENOMIC DNA]</scope>
    <source>
        <strain evidence="1 2">X1655</strain>
    </source>
</reference>
<evidence type="ECO:0000313" key="1">
    <source>
        <dbReference type="EMBL" id="ONM47986.1"/>
    </source>
</evidence>
<proteinExistence type="predicted"/>
<dbReference type="Gene3D" id="2.40.180.10">
    <property type="entry name" value="Catalase core domain"/>
    <property type="match status" value="1"/>
</dbReference>
<protein>
    <submittedName>
        <fullName evidence="1">Phosphodiesterase</fullName>
    </submittedName>
</protein>
<dbReference type="EMBL" id="MUMY01000012">
    <property type="protein sequence ID" value="ONM47986.1"/>
    <property type="molecule type" value="Genomic_DNA"/>
</dbReference>
<dbReference type="SUPFAM" id="SSF56634">
    <property type="entry name" value="Heme-dependent catalase-like"/>
    <property type="match status" value="1"/>
</dbReference>
<organism evidence="1 2">
    <name type="scientific">Nocardia donostiensis</name>
    <dbReference type="NCBI Taxonomy" id="1538463"/>
    <lineage>
        <taxon>Bacteria</taxon>
        <taxon>Bacillati</taxon>
        <taxon>Actinomycetota</taxon>
        <taxon>Actinomycetes</taxon>
        <taxon>Mycobacteriales</taxon>
        <taxon>Nocardiaceae</taxon>
        <taxon>Nocardia</taxon>
    </lineage>
</organism>
<comment type="caution">
    <text evidence="1">The sequence shown here is derived from an EMBL/GenBank/DDBJ whole genome shotgun (WGS) entry which is preliminary data.</text>
</comment>
<dbReference type="RefSeq" id="WP_077117665.1">
    <property type="nucleotide sequence ID" value="NZ_MUKP01000008.1"/>
</dbReference>
<dbReference type="AlphaFoldDB" id="A0A1V2TEQ0"/>
<sequence>MKRSRLADMPSELLRRGFREGARLRHARVFHPKGLYLTGRLRASGEYEPLFGSGERPVVARLSKGIGAPDGVPDVFGLAFRVLDADNRPWDFALATTGTGMLSRFLITGARGWRSARYGTLLPYRFADGPSVWLFAEPDVDQPAAASLAALTRHLRDHQVGFELTAARIGEPKRPIAELALHAADSDKSNEHHTDYFDPMINRPDSVALVPAAIAHIRELAYSGSRRGRGEEAPLLPH</sequence>
<accession>A0A1V2TEQ0</accession>
<dbReference type="InterPro" id="IPR020835">
    <property type="entry name" value="Catalase_sf"/>
</dbReference>
<keyword evidence="2" id="KW-1185">Reference proteome</keyword>